<evidence type="ECO:0000256" key="4">
    <source>
        <dbReference type="ARBA" id="ARBA00023125"/>
    </source>
</evidence>
<keyword evidence="5" id="KW-0804">Transcription</keyword>
<keyword evidence="3" id="KW-0805">Transcription regulation</keyword>
<organism evidence="8 9">
    <name type="scientific">Candidatus Desulfobia pelagia</name>
    <dbReference type="NCBI Taxonomy" id="2841692"/>
    <lineage>
        <taxon>Bacteria</taxon>
        <taxon>Pseudomonadati</taxon>
        <taxon>Thermodesulfobacteriota</taxon>
        <taxon>Desulfobulbia</taxon>
        <taxon>Desulfobulbales</taxon>
        <taxon>Desulfobulbaceae</taxon>
        <taxon>Candidatus Desulfobia</taxon>
    </lineage>
</organism>
<evidence type="ECO:0000313" key="8">
    <source>
        <dbReference type="EMBL" id="MBC8317324.1"/>
    </source>
</evidence>
<dbReference type="PANTHER" id="PTHR44591">
    <property type="entry name" value="STRESS RESPONSE REGULATOR PROTEIN 1"/>
    <property type="match status" value="1"/>
</dbReference>
<dbReference type="InterPro" id="IPR050595">
    <property type="entry name" value="Bact_response_regulator"/>
</dbReference>
<dbReference type="PROSITE" id="PS50110">
    <property type="entry name" value="RESPONSE_REGULATORY"/>
    <property type="match status" value="1"/>
</dbReference>
<dbReference type="Gene3D" id="3.40.50.2300">
    <property type="match status" value="1"/>
</dbReference>
<dbReference type="InterPro" id="IPR011006">
    <property type="entry name" value="CheY-like_superfamily"/>
</dbReference>
<dbReference type="PANTHER" id="PTHR44591:SF3">
    <property type="entry name" value="RESPONSE REGULATORY DOMAIN-CONTAINING PROTEIN"/>
    <property type="match status" value="1"/>
</dbReference>
<reference evidence="8 9" key="1">
    <citation type="submission" date="2020-08" db="EMBL/GenBank/DDBJ databases">
        <title>Bridging the membrane lipid divide: bacteria of the FCB group superphylum have the potential to synthesize archaeal ether lipids.</title>
        <authorList>
            <person name="Villanueva L."/>
            <person name="Von Meijenfeldt F.A.B."/>
            <person name="Westbye A.B."/>
            <person name="Yadav S."/>
            <person name="Hopmans E.C."/>
            <person name="Dutilh B.E."/>
            <person name="Sinninghe Damste J.S."/>
        </authorList>
    </citation>
    <scope>NUCLEOTIDE SEQUENCE [LARGE SCALE GENOMIC DNA]</scope>
    <source>
        <strain evidence="8">NIOZ-UU47</strain>
    </source>
</reference>
<dbReference type="Pfam" id="PF00072">
    <property type="entry name" value="Response_reg"/>
    <property type="match status" value="1"/>
</dbReference>
<evidence type="ECO:0000256" key="3">
    <source>
        <dbReference type="ARBA" id="ARBA00023015"/>
    </source>
</evidence>
<dbReference type="AlphaFoldDB" id="A0A8J6NCI1"/>
<name>A0A8J6NCI1_9BACT</name>
<dbReference type="Proteomes" id="UP000614424">
    <property type="component" value="Unassembled WGS sequence"/>
</dbReference>
<dbReference type="SUPFAM" id="SSF52172">
    <property type="entry name" value="CheY-like"/>
    <property type="match status" value="1"/>
</dbReference>
<dbReference type="GO" id="GO:0000160">
    <property type="term" value="P:phosphorelay signal transduction system"/>
    <property type="evidence" value="ECO:0007669"/>
    <property type="project" value="UniProtKB-KW"/>
</dbReference>
<evidence type="ECO:0000256" key="5">
    <source>
        <dbReference type="ARBA" id="ARBA00023163"/>
    </source>
</evidence>
<dbReference type="GO" id="GO:0003677">
    <property type="term" value="F:DNA binding"/>
    <property type="evidence" value="ECO:0007669"/>
    <property type="project" value="UniProtKB-KW"/>
</dbReference>
<evidence type="ECO:0000256" key="1">
    <source>
        <dbReference type="ARBA" id="ARBA00022553"/>
    </source>
</evidence>
<evidence type="ECO:0000256" key="6">
    <source>
        <dbReference type="PROSITE-ProRule" id="PRU00169"/>
    </source>
</evidence>
<feature type="domain" description="Response regulatory" evidence="7">
    <location>
        <begin position="4"/>
        <end position="120"/>
    </location>
</feature>
<evidence type="ECO:0000313" key="9">
    <source>
        <dbReference type="Proteomes" id="UP000614424"/>
    </source>
</evidence>
<dbReference type="InterPro" id="IPR001789">
    <property type="entry name" value="Sig_transdc_resp-reg_receiver"/>
</dbReference>
<gene>
    <name evidence="8" type="ORF">H8E41_05420</name>
</gene>
<evidence type="ECO:0000259" key="7">
    <source>
        <dbReference type="PROSITE" id="PS50110"/>
    </source>
</evidence>
<evidence type="ECO:0000256" key="2">
    <source>
        <dbReference type="ARBA" id="ARBA00023012"/>
    </source>
</evidence>
<dbReference type="SMART" id="SM00448">
    <property type="entry name" value="REC"/>
    <property type="match status" value="1"/>
</dbReference>
<dbReference type="EMBL" id="JACNJZ010000082">
    <property type="protein sequence ID" value="MBC8317324.1"/>
    <property type="molecule type" value="Genomic_DNA"/>
</dbReference>
<proteinExistence type="predicted"/>
<dbReference type="FunFam" id="3.40.50.2300:FF:000001">
    <property type="entry name" value="DNA-binding response regulator PhoB"/>
    <property type="match status" value="1"/>
</dbReference>
<comment type="caution">
    <text evidence="8">The sequence shown here is derived from an EMBL/GenBank/DDBJ whole genome shotgun (WGS) entry which is preliminary data.</text>
</comment>
<keyword evidence="1 6" id="KW-0597">Phosphoprotein</keyword>
<dbReference type="CDD" id="cd17574">
    <property type="entry name" value="REC_OmpR"/>
    <property type="match status" value="1"/>
</dbReference>
<keyword evidence="2" id="KW-0902">Two-component regulatory system</keyword>
<sequence>MAKNVLVVDDEPNIVLSLKFLITQEGFEVRTAGSGEEALQALAEQVPDLILLDVMMPKPDGYEVCQKIRATPEWKDIPVIMLTAKGRDVEKEKGFAMGADDYITKPFSTKELVSKVLDILKGK</sequence>
<keyword evidence="4" id="KW-0238">DNA-binding</keyword>
<feature type="modified residue" description="4-aspartylphosphate" evidence="6">
    <location>
        <position position="53"/>
    </location>
</feature>
<accession>A0A8J6NCI1</accession>
<protein>
    <submittedName>
        <fullName evidence="8">Response regulator</fullName>
    </submittedName>
</protein>